<protein>
    <submittedName>
        <fullName evidence="2">Uncharacterized protein DUF177 involved in 23S rRNA accumulation</fullName>
    </submittedName>
</protein>
<dbReference type="PROSITE" id="PS51257">
    <property type="entry name" value="PROKAR_LIPOPROTEIN"/>
    <property type="match status" value="1"/>
</dbReference>
<evidence type="ECO:0000313" key="3">
    <source>
        <dbReference type="Proteomes" id="UP000271227"/>
    </source>
</evidence>
<dbReference type="RefSeq" id="WP_121938198.1">
    <property type="nucleotide sequence ID" value="NZ_REFR01000010.1"/>
</dbReference>
<dbReference type="AlphaFoldDB" id="A0A3M0CJC4"/>
<accession>A0A3M0CJC4</accession>
<feature type="compositionally biased region" description="Basic and acidic residues" evidence="1">
    <location>
        <begin position="179"/>
        <end position="190"/>
    </location>
</feature>
<gene>
    <name evidence="2" type="ORF">BXY39_1524</name>
</gene>
<sequence>MNSRQFALETRIARDDIPAGGLSMTLACDPADLQALAGRLDIPSVNALTVTVALTAGKSPGSVHITGEVKASLTRVCVASMEEMPEEIDAPFTLDLVTADVADTLDAEEAYADPAVADYDVIDDEGIVPVGEIAAQTVALLMDPYPRKNGILDVSTHGVAINAPPLQKKNPFSVLEGLKSPDGKRSGKAD</sequence>
<dbReference type="Proteomes" id="UP000271227">
    <property type="component" value="Unassembled WGS sequence"/>
</dbReference>
<name>A0A3M0CJC4_9PROT</name>
<dbReference type="EMBL" id="REFR01000010">
    <property type="protein sequence ID" value="RMB08877.1"/>
    <property type="molecule type" value="Genomic_DNA"/>
</dbReference>
<dbReference type="OrthoDB" id="8443793at2"/>
<dbReference type="InParanoid" id="A0A3M0CJC4"/>
<comment type="caution">
    <text evidence="2">The sequence shown here is derived from an EMBL/GenBank/DDBJ whole genome shotgun (WGS) entry which is preliminary data.</text>
</comment>
<proteinExistence type="predicted"/>
<feature type="region of interest" description="Disordered" evidence="1">
    <location>
        <begin position="165"/>
        <end position="190"/>
    </location>
</feature>
<organism evidence="2 3">
    <name type="scientific">Eilatimonas milleporae</name>
    <dbReference type="NCBI Taxonomy" id="911205"/>
    <lineage>
        <taxon>Bacteria</taxon>
        <taxon>Pseudomonadati</taxon>
        <taxon>Pseudomonadota</taxon>
        <taxon>Alphaproteobacteria</taxon>
        <taxon>Kordiimonadales</taxon>
        <taxon>Kordiimonadaceae</taxon>
        <taxon>Eilatimonas</taxon>
    </lineage>
</organism>
<evidence type="ECO:0000256" key="1">
    <source>
        <dbReference type="SAM" id="MobiDB-lite"/>
    </source>
</evidence>
<keyword evidence="3" id="KW-1185">Reference proteome</keyword>
<evidence type="ECO:0000313" key="2">
    <source>
        <dbReference type="EMBL" id="RMB08877.1"/>
    </source>
</evidence>
<reference evidence="2 3" key="1">
    <citation type="submission" date="2018-10" db="EMBL/GenBank/DDBJ databases">
        <title>Genomic Encyclopedia of Archaeal and Bacterial Type Strains, Phase II (KMG-II): from individual species to whole genera.</title>
        <authorList>
            <person name="Goeker M."/>
        </authorList>
    </citation>
    <scope>NUCLEOTIDE SEQUENCE [LARGE SCALE GENOMIC DNA]</scope>
    <source>
        <strain evidence="2 3">DSM 25217</strain>
    </source>
</reference>